<evidence type="ECO:0000256" key="1">
    <source>
        <dbReference type="ARBA" id="ARBA00004496"/>
    </source>
</evidence>
<evidence type="ECO:0000256" key="8">
    <source>
        <dbReference type="ARBA" id="ARBA00022840"/>
    </source>
</evidence>
<comment type="similarity">
    <text evidence="2">Belongs to the TsaE family.</text>
</comment>
<reference evidence="11 12" key="1">
    <citation type="submission" date="2018-03" db="EMBL/GenBank/DDBJ databases">
        <authorList>
            <person name="Keele B.F."/>
        </authorList>
    </citation>
    <scope>NUCLEOTIDE SEQUENCE [LARGE SCALE GENOMIC DNA]</scope>
    <source>
        <strain evidence="11 12">YL28-9</strain>
    </source>
</reference>
<dbReference type="OrthoDB" id="9815896at2"/>
<gene>
    <name evidence="11" type="ORF">C7T94_02975</name>
</gene>
<comment type="subcellular location">
    <subcellularLocation>
        <location evidence="1">Cytoplasm</location>
    </subcellularLocation>
</comment>
<evidence type="ECO:0000256" key="6">
    <source>
        <dbReference type="ARBA" id="ARBA00022723"/>
    </source>
</evidence>
<evidence type="ECO:0000256" key="7">
    <source>
        <dbReference type="ARBA" id="ARBA00022741"/>
    </source>
</evidence>
<dbReference type="PANTHER" id="PTHR33540:SF2">
    <property type="entry name" value="TRNA THREONYLCARBAMOYLADENOSINE BIOSYNTHESIS PROTEIN TSAE"/>
    <property type="match status" value="1"/>
</dbReference>
<dbReference type="RefSeq" id="WP_107213500.1">
    <property type="nucleotide sequence ID" value="NZ_KZ686268.1"/>
</dbReference>
<keyword evidence="4" id="KW-0963">Cytoplasm</keyword>
<dbReference type="GO" id="GO:0002949">
    <property type="term" value="P:tRNA threonylcarbamoyladenosine modification"/>
    <property type="evidence" value="ECO:0007669"/>
    <property type="project" value="InterPro"/>
</dbReference>
<dbReference type="InterPro" id="IPR003442">
    <property type="entry name" value="T6A_TsaE"/>
</dbReference>
<evidence type="ECO:0000256" key="10">
    <source>
        <dbReference type="ARBA" id="ARBA00032441"/>
    </source>
</evidence>
<evidence type="ECO:0000313" key="12">
    <source>
        <dbReference type="Proteomes" id="UP000240912"/>
    </source>
</evidence>
<dbReference type="CDD" id="cd00882">
    <property type="entry name" value="Ras_like_GTPase"/>
    <property type="match status" value="1"/>
</dbReference>
<keyword evidence="11" id="KW-0808">Transferase</keyword>
<dbReference type="GO" id="GO:0046872">
    <property type="term" value="F:metal ion binding"/>
    <property type="evidence" value="ECO:0007669"/>
    <property type="project" value="UniProtKB-KW"/>
</dbReference>
<evidence type="ECO:0000256" key="9">
    <source>
        <dbReference type="ARBA" id="ARBA00022842"/>
    </source>
</evidence>
<dbReference type="SUPFAM" id="SSF52540">
    <property type="entry name" value="P-loop containing nucleoside triphosphate hydrolases"/>
    <property type="match status" value="1"/>
</dbReference>
<dbReference type="Pfam" id="PF02367">
    <property type="entry name" value="TsaE"/>
    <property type="match status" value="1"/>
</dbReference>
<dbReference type="GO" id="GO:0005524">
    <property type="term" value="F:ATP binding"/>
    <property type="evidence" value="ECO:0007669"/>
    <property type="project" value="UniProtKB-KW"/>
</dbReference>
<sequence length="140" mass="15653">MTIDIGAPEALDQAAGALYDFAAGQQIFVFFGEMGAGKTTFIKAFCRRLGVTGIVSSPTFSIVNVYDRPAGPVYHFDFYRLKRVEEAYDLGYEEYFYSGDVCLIEWPERIDGLLPETYVRIDIAVTGPSSRRFSFQKSTG</sequence>
<dbReference type="NCBIfam" id="TIGR00150">
    <property type="entry name" value="T6A_YjeE"/>
    <property type="match status" value="1"/>
</dbReference>
<keyword evidence="9" id="KW-0460">Magnesium</keyword>
<evidence type="ECO:0000256" key="3">
    <source>
        <dbReference type="ARBA" id="ARBA00019010"/>
    </source>
</evidence>
<keyword evidence="8" id="KW-0067">ATP-binding</keyword>
<keyword evidence="7" id="KW-0547">Nucleotide-binding</keyword>
<dbReference type="Gene3D" id="3.40.50.300">
    <property type="entry name" value="P-loop containing nucleotide triphosphate hydrolases"/>
    <property type="match status" value="1"/>
</dbReference>
<accession>A0A2T3HRM0</accession>
<dbReference type="PANTHER" id="PTHR33540">
    <property type="entry name" value="TRNA THREONYLCARBAMOYLADENOSINE BIOSYNTHESIS PROTEIN TSAE"/>
    <property type="match status" value="1"/>
</dbReference>
<organism evidence="11 12">
    <name type="scientific">Pedobacter yulinensis</name>
    <dbReference type="NCBI Taxonomy" id="2126353"/>
    <lineage>
        <taxon>Bacteria</taxon>
        <taxon>Pseudomonadati</taxon>
        <taxon>Bacteroidota</taxon>
        <taxon>Sphingobacteriia</taxon>
        <taxon>Sphingobacteriales</taxon>
        <taxon>Sphingobacteriaceae</taxon>
        <taxon>Pedobacter</taxon>
    </lineage>
</organism>
<keyword evidence="12" id="KW-1185">Reference proteome</keyword>
<name>A0A2T3HRM0_9SPHI</name>
<evidence type="ECO:0000256" key="5">
    <source>
        <dbReference type="ARBA" id="ARBA00022694"/>
    </source>
</evidence>
<dbReference type="GO" id="GO:0016740">
    <property type="term" value="F:transferase activity"/>
    <property type="evidence" value="ECO:0007669"/>
    <property type="project" value="UniProtKB-KW"/>
</dbReference>
<comment type="caution">
    <text evidence="11">The sequence shown here is derived from an EMBL/GenBank/DDBJ whole genome shotgun (WGS) entry which is preliminary data.</text>
</comment>
<dbReference type="InterPro" id="IPR027417">
    <property type="entry name" value="P-loop_NTPase"/>
</dbReference>
<dbReference type="GO" id="GO:0005737">
    <property type="term" value="C:cytoplasm"/>
    <property type="evidence" value="ECO:0007669"/>
    <property type="project" value="UniProtKB-SubCell"/>
</dbReference>
<dbReference type="Proteomes" id="UP000240912">
    <property type="component" value="Unassembled WGS sequence"/>
</dbReference>
<evidence type="ECO:0000256" key="2">
    <source>
        <dbReference type="ARBA" id="ARBA00007599"/>
    </source>
</evidence>
<protein>
    <recommendedName>
        <fullName evidence="3">tRNA threonylcarbamoyladenosine biosynthesis protein TsaE</fullName>
    </recommendedName>
    <alternativeName>
        <fullName evidence="10">t(6)A37 threonylcarbamoyladenosine biosynthesis protein TsaE</fullName>
    </alternativeName>
</protein>
<proteinExistence type="inferred from homology"/>
<dbReference type="EMBL" id="PYLS01000001">
    <property type="protein sequence ID" value="PST85092.1"/>
    <property type="molecule type" value="Genomic_DNA"/>
</dbReference>
<keyword evidence="5" id="KW-0819">tRNA processing</keyword>
<keyword evidence="6" id="KW-0479">Metal-binding</keyword>
<evidence type="ECO:0000256" key="4">
    <source>
        <dbReference type="ARBA" id="ARBA00022490"/>
    </source>
</evidence>
<evidence type="ECO:0000313" key="11">
    <source>
        <dbReference type="EMBL" id="PST85092.1"/>
    </source>
</evidence>
<dbReference type="AlphaFoldDB" id="A0A2T3HRM0"/>